<dbReference type="Proteomes" id="UP001156484">
    <property type="component" value="Chromosome"/>
</dbReference>
<protein>
    <submittedName>
        <fullName evidence="1">SRPBCC family protein</fullName>
    </submittedName>
</protein>
<evidence type="ECO:0000313" key="1">
    <source>
        <dbReference type="EMBL" id="UYP17487.1"/>
    </source>
</evidence>
<keyword evidence="2" id="KW-1185">Reference proteome</keyword>
<sequence length="145" mass="16101">MAEKTKRSITIDAPAERVMEVIADFDAYPTWVSAAKTVEVIESRPDGRAERVRFVLDAGIVKDTYVLRYDWAPDGRAVSWELESGEIQKAQSGSYVLTDTGSGSTVVDYELTVDLTIPMIGLFKRKAEKVITDTALKELKKQVEG</sequence>
<name>A0ACD4DBW9_9NOCA</name>
<reference evidence="1" key="1">
    <citation type="submission" date="2022-10" db="EMBL/GenBank/DDBJ databases">
        <title>Rhodococcus ferula Z13 complete genome.</title>
        <authorList>
            <person name="Long X."/>
            <person name="Zang M."/>
        </authorList>
    </citation>
    <scope>NUCLEOTIDE SEQUENCE</scope>
    <source>
        <strain evidence="1">Z13</strain>
    </source>
</reference>
<accession>A0ACD4DBW9</accession>
<evidence type="ECO:0000313" key="2">
    <source>
        <dbReference type="Proteomes" id="UP001156484"/>
    </source>
</evidence>
<dbReference type="EMBL" id="CP107551">
    <property type="protein sequence ID" value="UYP17487.1"/>
    <property type="molecule type" value="Genomic_DNA"/>
</dbReference>
<organism evidence="1 2">
    <name type="scientific">Rhodococcus sacchari</name>
    <dbReference type="NCBI Taxonomy" id="2962047"/>
    <lineage>
        <taxon>Bacteria</taxon>
        <taxon>Bacillati</taxon>
        <taxon>Actinomycetota</taxon>
        <taxon>Actinomycetes</taxon>
        <taxon>Mycobacteriales</taxon>
        <taxon>Nocardiaceae</taxon>
        <taxon>Rhodococcus</taxon>
    </lineage>
</organism>
<gene>
    <name evidence="1" type="ORF">OED52_12330</name>
</gene>
<proteinExistence type="predicted"/>